<comment type="caution">
    <text evidence="1">The sequence shown here is derived from an EMBL/GenBank/DDBJ whole genome shotgun (WGS) entry which is preliminary data.</text>
</comment>
<gene>
    <name evidence="1" type="ORF">CIT26_30935</name>
</gene>
<dbReference type="Proteomes" id="UP000216442">
    <property type="component" value="Unassembled WGS sequence"/>
</dbReference>
<evidence type="ECO:0000313" key="2">
    <source>
        <dbReference type="Proteomes" id="UP000216442"/>
    </source>
</evidence>
<accession>A0A271LD96</accession>
<dbReference type="AlphaFoldDB" id="A0A271LD96"/>
<reference evidence="1 2" key="1">
    <citation type="submission" date="2017-08" db="EMBL/GenBank/DDBJ databases">
        <title>Mesorhizobium wenxinae sp. nov., a novel rhizobial species isolated from root nodules of chickpea (Cicer arietinum L.).</title>
        <authorList>
            <person name="Zhang J."/>
        </authorList>
    </citation>
    <scope>NUCLEOTIDE SEQUENCE [LARGE SCALE GENOMIC DNA]</scope>
    <source>
        <strain evidence="1 2">SDW018</strain>
    </source>
</reference>
<protein>
    <submittedName>
        <fullName evidence="1">Uncharacterized protein</fullName>
    </submittedName>
</protein>
<keyword evidence="2" id="KW-1185">Reference proteome</keyword>
<proteinExistence type="predicted"/>
<sequence>MRTPFFSGVKDGAAARSAVLAAAYANTSLPPPITYLPTGYGDPDGFIGGVSRLHGGGSSHDGHAKRAADAAVRIIVQKWLAENLDCDDMRILSLATSRVTAAEAGADLVMTRQRYVRAANDALGKVAMLLAA</sequence>
<organism evidence="1 2">
    <name type="scientific">Mesorhizobium temperatum</name>
    <dbReference type="NCBI Taxonomy" id="241416"/>
    <lineage>
        <taxon>Bacteria</taxon>
        <taxon>Pseudomonadati</taxon>
        <taxon>Pseudomonadota</taxon>
        <taxon>Alphaproteobacteria</taxon>
        <taxon>Hyphomicrobiales</taxon>
        <taxon>Phyllobacteriaceae</taxon>
        <taxon>Mesorhizobium</taxon>
    </lineage>
</organism>
<evidence type="ECO:0000313" key="1">
    <source>
        <dbReference type="EMBL" id="PAQ05218.1"/>
    </source>
</evidence>
<name>A0A271LD96_9HYPH</name>
<dbReference type="EMBL" id="NPKJ01000073">
    <property type="protein sequence ID" value="PAQ05218.1"/>
    <property type="molecule type" value="Genomic_DNA"/>
</dbReference>